<dbReference type="EMBL" id="SGPJ01000300">
    <property type="protein sequence ID" value="THG95644.1"/>
    <property type="molecule type" value="Genomic_DNA"/>
</dbReference>
<reference evidence="1 2" key="1">
    <citation type="submission" date="2019-02" db="EMBL/GenBank/DDBJ databases">
        <title>Genome sequencing of the rare red list fungi Phlebia centrifuga.</title>
        <authorList>
            <person name="Buettner E."/>
            <person name="Kellner H."/>
        </authorList>
    </citation>
    <scope>NUCLEOTIDE SEQUENCE [LARGE SCALE GENOMIC DNA]</scope>
    <source>
        <strain evidence="1 2">DSM 108282</strain>
    </source>
</reference>
<keyword evidence="2" id="KW-1185">Reference proteome</keyword>
<proteinExistence type="predicted"/>
<organism evidence="1 2">
    <name type="scientific">Hermanssonia centrifuga</name>
    <dbReference type="NCBI Taxonomy" id="98765"/>
    <lineage>
        <taxon>Eukaryota</taxon>
        <taxon>Fungi</taxon>
        <taxon>Dikarya</taxon>
        <taxon>Basidiomycota</taxon>
        <taxon>Agaricomycotina</taxon>
        <taxon>Agaricomycetes</taxon>
        <taxon>Polyporales</taxon>
        <taxon>Meruliaceae</taxon>
        <taxon>Hermanssonia</taxon>
    </lineage>
</organism>
<evidence type="ECO:0000313" key="1">
    <source>
        <dbReference type="EMBL" id="THG95644.1"/>
    </source>
</evidence>
<accession>A0A4S4KC78</accession>
<name>A0A4S4KC78_9APHY</name>
<evidence type="ECO:0000313" key="2">
    <source>
        <dbReference type="Proteomes" id="UP000309038"/>
    </source>
</evidence>
<dbReference type="Proteomes" id="UP000309038">
    <property type="component" value="Unassembled WGS sequence"/>
</dbReference>
<dbReference type="AlphaFoldDB" id="A0A4S4KC78"/>
<gene>
    <name evidence="1" type="ORF">EW026_g6048</name>
</gene>
<comment type="caution">
    <text evidence="1">The sequence shown here is derived from an EMBL/GenBank/DDBJ whole genome shotgun (WGS) entry which is preliminary data.</text>
</comment>
<protein>
    <submittedName>
        <fullName evidence="1">Uncharacterized protein</fullName>
    </submittedName>
</protein>
<sequence>MLKVLLAPTVGLSEAHLRPAFLMLSSCHKDLSKQVDDDLAKEHISKAQEYLGKWNHNIPHGAPYRC</sequence>